<gene>
    <name evidence="1" type="ORF">GALL_503910</name>
</gene>
<name>A0A1J5PJQ0_9ZZZZ</name>
<dbReference type="EMBL" id="MLJW01005551">
    <property type="protein sequence ID" value="OIQ68023.1"/>
    <property type="molecule type" value="Genomic_DNA"/>
</dbReference>
<accession>A0A1J5PJQ0</accession>
<organism evidence="1">
    <name type="scientific">mine drainage metagenome</name>
    <dbReference type="NCBI Taxonomy" id="410659"/>
    <lineage>
        <taxon>unclassified sequences</taxon>
        <taxon>metagenomes</taxon>
        <taxon>ecological metagenomes</taxon>
    </lineage>
</organism>
<proteinExistence type="predicted"/>
<evidence type="ECO:0000313" key="1">
    <source>
        <dbReference type="EMBL" id="OIQ68023.1"/>
    </source>
</evidence>
<comment type="caution">
    <text evidence="1">The sequence shown here is derived from an EMBL/GenBank/DDBJ whole genome shotgun (WGS) entry which is preliminary data.</text>
</comment>
<reference evidence="1" key="1">
    <citation type="submission" date="2016-10" db="EMBL/GenBank/DDBJ databases">
        <title>Sequence of Gallionella enrichment culture.</title>
        <authorList>
            <person name="Poehlein A."/>
            <person name="Muehling M."/>
            <person name="Daniel R."/>
        </authorList>
    </citation>
    <scope>NUCLEOTIDE SEQUENCE</scope>
</reference>
<protein>
    <submittedName>
        <fullName evidence="1">Uncharacterized protein</fullName>
    </submittedName>
</protein>
<dbReference type="AlphaFoldDB" id="A0A1J5PJQ0"/>
<sequence>MENRTAVDFQSFCHRIVEHLQQRLGRVAVVIDGHNARLRDGHAESYPSFTEARAAQPPIEIEARIAGSLKAAFKDTTVTIIDNIGGTMDSSLFWLDKAAFFVCPWGAGLAKYRWIANKPGVVVSSKWVLTNKGDIHIYDDPQYMEDPAEIRFIAPRHVFDFAEEPVLIQVFHPHHPMYYNFKLNMRALYNEIDGMIQSTGL</sequence>